<keyword evidence="8 15" id="KW-0645">Protease</keyword>
<evidence type="ECO:0000256" key="17">
    <source>
        <dbReference type="PIRSR" id="PIRSR007828-2"/>
    </source>
</evidence>
<dbReference type="PANTHER" id="PTHR23422:SF11">
    <property type="entry name" value="DIPEPTIDYL PEPTIDASE 3"/>
    <property type="match status" value="1"/>
</dbReference>
<keyword evidence="10 15" id="KW-0378">Hydrolase</keyword>
<protein>
    <recommendedName>
        <fullName evidence="5 15">Dipeptidyl peptidase 3</fullName>
        <ecNumber evidence="4 15">3.4.14.4</ecNumber>
    </recommendedName>
    <alternativeName>
        <fullName evidence="13 15">Dipeptidyl aminopeptidase III</fullName>
    </alternativeName>
    <alternativeName>
        <fullName evidence="14 15">Dipeptidyl peptidase III</fullName>
    </alternativeName>
</protein>
<keyword evidence="11 15" id="KW-0862">Zinc</keyword>
<feature type="active site" evidence="16">
    <location>
        <position position="471"/>
    </location>
</feature>
<keyword evidence="12 15" id="KW-0482">Metalloprotease</keyword>
<name>A0A2B4R4C2_STYPI</name>
<evidence type="ECO:0000313" key="18">
    <source>
        <dbReference type="EMBL" id="PFX13184.1"/>
    </source>
</evidence>
<comment type="cofactor">
    <cofactor evidence="15 17">
        <name>Zn(2+)</name>
        <dbReference type="ChEBI" id="CHEBI:29105"/>
    </cofactor>
    <text evidence="15 17">Binds 1 zinc ion per subunit.</text>
</comment>
<evidence type="ECO:0000256" key="3">
    <source>
        <dbReference type="ARBA" id="ARBA00010200"/>
    </source>
</evidence>
<dbReference type="OrthoDB" id="4694525at2759"/>
<feature type="binding site" evidence="17">
    <location>
        <position position="475"/>
    </location>
    <ligand>
        <name>Zn(2+)</name>
        <dbReference type="ChEBI" id="CHEBI:29105"/>
        <note>catalytic</note>
    </ligand>
</feature>
<evidence type="ECO:0000256" key="16">
    <source>
        <dbReference type="PIRSR" id="PIRSR007828-1"/>
    </source>
</evidence>
<dbReference type="FunFam" id="3.30.540.30:FF:000001">
    <property type="entry name" value="Dipeptidyl peptidase 3"/>
    <property type="match status" value="1"/>
</dbReference>
<dbReference type="PANTHER" id="PTHR23422">
    <property type="entry name" value="DIPEPTIDYL PEPTIDASE III-RELATED"/>
    <property type="match status" value="1"/>
</dbReference>
<comment type="subcellular location">
    <subcellularLocation>
        <location evidence="2">Cytoplasm</location>
    </subcellularLocation>
</comment>
<reference evidence="19" key="1">
    <citation type="journal article" date="2017" name="bioRxiv">
        <title>Comparative analysis of the genomes of Stylophora pistillata and Acropora digitifera provides evidence for extensive differences between species of corals.</title>
        <authorList>
            <person name="Voolstra C.R."/>
            <person name="Li Y."/>
            <person name="Liew Y.J."/>
            <person name="Baumgarten S."/>
            <person name="Zoccola D."/>
            <person name="Flot J.-F."/>
            <person name="Tambutte S."/>
            <person name="Allemand D."/>
            <person name="Aranda M."/>
        </authorList>
    </citation>
    <scope>NUCLEOTIDE SEQUENCE [LARGE SCALE GENOMIC DNA]</scope>
</reference>
<evidence type="ECO:0000256" key="9">
    <source>
        <dbReference type="ARBA" id="ARBA00022723"/>
    </source>
</evidence>
<dbReference type="GO" id="GO:0005737">
    <property type="term" value="C:cytoplasm"/>
    <property type="evidence" value="ECO:0007669"/>
    <property type="project" value="UniProtKB-SubCell"/>
</dbReference>
<dbReference type="PIRSF" id="PIRSF007828">
    <property type="entry name" value="Dipeptidyl-peptidase_III"/>
    <property type="match status" value="1"/>
</dbReference>
<dbReference type="GO" id="GO:0006508">
    <property type="term" value="P:proteolysis"/>
    <property type="evidence" value="ECO:0007669"/>
    <property type="project" value="UniProtKB-KW"/>
</dbReference>
<evidence type="ECO:0000256" key="7">
    <source>
        <dbReference type="ARBA" id="ARBA00022490"/>
    </source>
</evidence>
<evidence type="ECO:0000313" key="19">
    <source>
        <dbReference type="Proteomes" id="UP000225706"/>
    </source>
</evidence>
<dbReference type="InterPro" id="IPR039461">
    <property type="entry name" value="Peptidase_M49"/>
</dbReference>
<evidence type="ECO:0000256" key="11">
    <source>
        <dbReference type="ARBA" id="ARBA00022833"/>
    </source>
</evidence>
<keyword evidence="19" id="KW-1185">Reference proteome</keyword>
<sequence length="741" mass="83626">MRARTSSPSLTNMAGVLDMSQYTISREVDVNLLDCRTAFSGLTEKEKHYAHFLCRASWEGALICLLQTSPESPGIFLLLQELFQEESVEELKERVLKSENGPSKEELESFLIYAAAFYGNVGNYKSFGDTKFVPDLPKEKLESVVFSSKAYEKNAKRVEQLWSDCGDMMYSLTSKSRQLGLGEQGLSTYYSSNCTKDDAELAQEFMKEKDIETYNTRLFKEKKDGQVTYILRIASVATTAEPCPEADGEDKVVTVLGSHEFKGCTFRVERGDYSGLLKRVVENLEKAKEFTANENELSMIKNYIYSFNTGSIQAHKDGSRYWIRDKGPIVETYIGFIETYRDPSGVRAEYEGFVSVVNKEMSAKFASLVSSAEQLLPELPWPPAYEKDKFLRPDFTSLDVLGFGSSGIPAGINIPNYDDIRQEEGFKNVSLGNVLAAQSVDKKVTFLSDEDQELFTKLKAASFEVQVGLHELLGHGSGKLFVKKNDGTYNFDIESVMHTETGEKISSWYTDGETWYTRFADLSSSYEECRAECVGIYLCTSKEVLRIFGHEGTDADNIVYINWLNMVRAGLLGLEFYTPENNKWRQAHMQARYVILQVLLEAGEKLVQVTSIAGSDGKPDVLVTLDRTKIESVGRPAIGNFLRKLQVYKSTADYNAGRALYDRYSAVNEEFLALRKTVLARKTPRRMFVQCHTSITGDNDVRLTEFEASPAGMIKSFTTRFPGEDSVLEELWRAEMPYHKL</sequence>
<evidence type="ECO:0000256" key="1">
    <source>
        <dbReference type="ARBA" id="ARBA00001336"/>
    </source>
</evidence>
<evidence type="ECO:0000256" key="10">
    <source>
        <dbReference type="ARBA" id="ARBA00022801"/>
    </source>
</evidence>
<evidence type="ECO:0000256" key="5">
    <source>
        <dbReference type="ARBA" id="ARBA00014713"/>
    </source>
</evidence>
<dbReference type="InterPro" id="IPR005317">
    <property type="entry name" value="Dipeptidyl-peptase3"/>
</dbReference>
<dbReference type="Gene3D" id="3.30.540.30">
    <property type="match status" value="3"/>
</dbReference>
<organism evidence="18 19">
    <name type="scientific">Stylophora pistillata</name>
    <name type="common">Smooth cauliflower coral</name>
    <dbReference type="NCBI Taxonomy" id="50429"/>
    <lineage>
        <taxon>Eukaryota</taxon>
        <taxon>Metazoa</taxon>
        <taxon>Cnidaria</taxon>
        <taxon>Anthozoa</taxon>
        <taxon>Hexacorallia</taxon>
        <taxon>Scleractinia</taxon>
        <taxon>Astrocoeniina</taxon>
        <taxon>Pocilloporidae</taxon>
        <taxon>Stylophora</taxon>
    </lineage>
</organism>
<evidence type="ECO:0000256" key="12">
    <source>
        <dbReference type="ARBA" id="ARBA00023049"/>
    </source>
</evidence>
<dbReference type="GO" id="GO:0004177">
    <property type="term" value="F:aminopeptidase activity"/>
    <property type="evidence" value="ECO:0007669"/>
    <property type="project" value="UniProtKB-KW"/>
</dbReference>
<evidence type="ECO:0000256" key="6">
    <source>
        <dbReference type="ARBA" id="ARBA00022438"/>
    </source>
</evidence>
<comment type="similarity">
    <text evidence="3 15">Belongs to the peptidase M49 family.</text>
</comment>
<gene>
    <name evidence="18" type="primary">dpp3</name>
    <name evidence="18" type="ORF">AWC38_SpisGene22756</name>
</gene>
<feature type="binding site" evidence="17">
    <location>
        <position position="528"/>
    </location>
    <ligand>
        <name>Zn(2+)</name>
        <dbReference type="ChEBI" id="CHEBI:29105"/>
        <note>catalytic</note>
    </ligand>
</feature>
<dbReference type="Proteomes" id="UP000225706">
    <property type="component" value="Unassembled WGS sequence"/>
</dbReference>
<evidence type="ECO:0000256" key="15">
    <source>
        <dbReference type="PIRNR" id="PIRNR007828"/>
    </source>
</evidence>
<dbReference type="GO" id="GO:0046872">
    <property type="term" value="F:metal ion binding"/>
    <property type="evidence" value="ECO:0007669"/>
    <property type="project" value="UniProtKB-KW"/>
</dbReference>
<accession>A0A2B4R4C2</accession>
<comment type="caution">
    <text evidence="18">The sequence shown here is derived from an EMBL/GenBank/DDBJ whole genome shotgun (WGS) entry which is preliminary data.</text>
</comment>
<evidence type="ECO:0000256" key="2">
    <source>
        <dbReference type="ARBA" id="ARBA00004496"/>
    </source>
</evidence>
<dbReference type="FunFam" id="3.30.540.30:FF:000008">
    <property type="entry name" value="Dipeptidyl peptidase 3"/>
    <property type="match status" value="1"/>
</dbReference>
<dbReference type="AlphaFoldDB" id="A0A2B4R4C2"/>
<dbReference type="EMBL" id="LSMT01001045">
    <property type="protein sequence ID" value="PFX13184.1"/>
    <property type="molecule type" value="Genomic_DNA"/>
</dbReference>
<keyword evidence="6 15" id="KW-0031">Aminopeptidase</keyword>
<dbReference type="STRING" id="50429.A0A2B4R4C2"/>
<keyword evidence="7 15" id="KW-0963">Cytoplasm</keyword>
<evidence type="ECO:0000256" key="4">
    <source>
        <dbReference type="ARBA" id="ARBA00012063"/>
    </source>
</evidence>
<dbReference type="EC" id="3.4.14.4" evidence="4 15"/>
<dbReference type="Pfam" id="PF03571">
    <property type="entry name" value="Peptidase_M49"/>
    <property type="match status" value="1"/>
</dbReference>
<dbReference type="FunFam" id="3.30.540.30:FF:000002">
    <property type="entry name" value="Dipeptidyl peptidase 3"/>
    <property type="match status" value="1"/>
</dbReference>
<evidence type="ECO:0000256" key="14">
    <source>
        <dbReference type="ARBA" id="ARBA00032119"/>
    </source>
</evidence>
<dbReference type="GO" id="GO:0008239">
    <property type="term" value="F:dipeptidyl-peptidase activity"/>
    <property type="evidence" value="ECO:0007669"/>
    <property type="project" value="UniProtKB-UniRule"/>
</dbReference>
<keyword evidence="9 15" id="KW-0479">Metal-binding</keyword>
<evidence type="ECO:0000256" key="13">
    <source>
        <dbReference type="ARBA" id="ARBA00031288"/>
    </source>
</evidence>
<evidence type="ECO:0000256" key="8">
    <source>
        <dbReference type="ARBA" id="ARBA00022670"/>
    </source>
</evidence>
<feature type="binding site" evidence="17">
    <location>
        <position position="470"/>
    </location>
    <ligand>
        <name>Zn(2+)</name>
        <dbReference type="ChEBI" id="CHEBI:29105"/>
        <note>catalytic</note>
    </ligand>
</feature>
<dbReference type="GO" id="GO:0008235">
    <property type="term" value="F:metalloexopeptidase activity"/>
    <property type="evidence" value="ECO:0007669"/>
    <property type="project" value="InterPro"/>
</dbReference>
<comment type="catalytic activity">
    <reaction evidence="1 15">
        <text>Release of an N-terminal dipeptide from a peptide comprising four or more residues, with broad specificity. Also acts on dipeptidyl 2-naphthylamides.</text>
        <dbReference type="EC" id="3.4.14.4"/>
    </reaction>
</comment>
<proteinExistence type="inferred from homology"/>